<reference evidence="16 17" key="1">
    <citation type="submission" date="2018-12" db="EMBL/GenBank/DDBJ databases">
        <title>Sphingomonas sp. HMF7854 Genome sequencing and assembly.</title>
        <authorList>
            <person name="Cha I."/>
            <person name="Kang H."/>
            <person name="Kim H."/>
            <person name="Kang J."/>
            <person name="Joh K."/>
        </authorList>
    </citation>
    <scope>NUCLEOTIDE SEQUENCE [LARGE SCALE GENOMIC DNA]</scope>
    <source>
        <strain evidence="16 17">HMF7854</strain>
    </source>
</reference>
<dbReference type="OrthoDB" id="7455914at2"/>
<dbReference type="InterPro" id="IPR000531">
    <property type="entry name" value="Beta-barrel_TonB"/>
</dbReference>
<comment type="subcellular location">
    <subcellularLocation>
        <location evidence="1 11">Cell outer membrane</location>
        <topology evidence="1 11">Multi-pass membrane protein</topology>
    </subcellularLocation>
</comment>
<name>A0A3R9WS70_9SPHN</name>
<evidence type="ECO:0000313" key="16">
    <source>
        <dbReference type="EMBL" id="RST32049.1"/>
    </source>
</evidence>
<evidence type="ECO:0000259" key="15">
    <source>
        <dbReference type="Pfam" id="PF07715"/>
    </source>
</evidence>
<evidence type="ECO:0000259" key="14">
    <source>
        <dbReference type="Pfam" id="PF00593"/>
    </source>
</evidence>
<dbReference type="InterPro" id="IPR036942">
    <property type="entry name" value="Beta-barrel_TonB_sf"/>
</dbReference>
<evidence type="ECO:0000256" key="11">
    <source>
        <dbReference type="PROSITE-ProRule" id="PRU01360"/>
    </source>
</evidence>
<dbReference type="InterPro" id="IPR039426">
    <property type="entry name" value="TonB-dep_rcpt-like"/>
</dbReference>
<dbReference type="PROSITE" id="PS52016">
    <property type="entry name" value="TONB_DEPENDENT_REC_3"/>
    <property type="match status" value="1"/>
</dbReference>
<feature type="domain" description="TonB-dependent receptor plug" evidence="15">
    <location>
        <begin position="65"/>
        <end position="176"/>
    </location>
</feature>
<keyword evidence="3 11" id="KW-1134">Transmembrane beta strand</keyword>
<evidence type="ECO:0000256" key="13">
    <source>
        <dbReference type="SAM" id="SignalP"/>
    </source>
</evidence>
<keyword evidence="6" id="KW-0408">Iron</keyword>
<keyword evidence="17" id="KW-1185">Reference proteome</keyword>
<evidence type="ECO:0000256" key="12">
    <source>
        <dbReference type="RuleBase" id="RU003357"/>
    </source>
</evidence>
<dbReference type="AlphaFoldDB" id="A0A3R9WS70"/>
<evidence type="ECO:0000256" key="6">
    <source>
        <dbReference type="ARBA" id="ARBA00023004"/>
    </source>
</evidence>
<protein>
    <submittedName>
        <fullName evidence="16">TonB-dependent receptor</fullName>
    </submittedName>
</protein>
<feature type="domain" description="TonB-dependent receptor-like beta-barrel" evidence="14">
    <location>
        <begin position="436"/>
        <end position="794"/>
    </location>
</feature>
<dbReference type="RefSeq" id="WP_126717440.1">
    <property type="nucleotide sequence ID" value="NZ_RWJF01000001.1"/>
</dbReference>
<evidence type="ECO:0000256" key="5">
    <source>
        <dbReference type="ARBA" id="ARBA00022692"/>
    </source>
</evidence>
<dbReference type="Proteomes" id="UP000274661">
    <property type="component" value="Unassembled WGS sequence"/>
</dbReference>
<keyword evidence="2 11" id="KW-0813">Transport</keyword>
<evidence type="ECO:0000256" key="2">
    <source>
        <dbReference type="ARBA" id="ARBA00022448"/>
    </source>
</evidence>
<keyword evidence="7" id="KW-0406">Ion transport</keyword>
<evidence type="ECO:0000256" key="10">
    <source>
        <dbReference type="ARBA" id="ARBA00023237"/>
    </source>
</evidence>
<keyword evidence="5 11" id="KW-0812">Transmembrane</keyword>
<feature type="chain" id="PRO_5018610899" evidence="13">
    <location>
        <begin position="20"/>
        <end position="846"/>
    </location>
</feature>
<feature type="signal peptide" evidence="13">
    <location>
        <begin position="1"/>
        <end position="19"/>
    </location>
</feature>
<proteinExistence type="inferred from homology"/>
<dbReference type="PANTHER" id="PTHR32552">
    <property type="entry name" value="FERRICHROME IRON RECEPTOR-RELATED"/>
    <property type="match status" value="1"/>
</dbReference>
<evidence type="ECO:0000256" key="8">
    <source>
        <dbReference type="ARBA" id="ARBA00023077"/>
    </source>
</evidence>
<dbReference type="InterPro" id="IPR012910">
    <property type="entry name" value="Plug_dom"/>
</dbReference>
<dbReference type="Pfam" id="PF07715">
    <property type="entry name" value="Plug"/>
    <property type="match status" value="1"/>
</dbReference>
<evidence type="ECO:0000313" key="17">
    <source>
        <dbReference type="Proteomes" id="UP000274661"/>
    </source>
</evidence>
<gene>
    <name evidence="16" type="ORF">HMF7854_01225</name>
</gene>
<comment type="similarity">
    <text evidence="11 12">Belongs to the TonB-dependent receptor family.</text>
</comment>
<dbReference type="GO" id="GO:0006826">
    <property type="term" value="P:iron ion transport"/>
    <property type="evidence" value="ECO:0007669"/>
    <property type="project" value="UniProtKB-KW"/>
</dbReference>
<evidence type="ECO:0000256" key="3">
    <source>
        <dbReference type="ARBA" id="ARBA00022452"/>
    </source>
</evidence>
<comment type="caution">
    <text evidence="16">The sequence shown here is derived from an EMBL/GenBank/DDBJ whole genome shotgun (WGS) entry which is preliminary data.</text>
</comment>
<dbReference type="Gene3D" id="2.40.170.20">
    <property type="entry name" value="TonB-dependent receptor, beta-barrel domain"/>
    <property type="match status" value="1"/>
</dbReference>
<keyword evidence="13" id="KW-0732">Signal</keyword>
<keyword evidence="9 11" id="KW-0472">Membrane</keyword>
<dbReference type="PANTHER" id="PTHR32552:SF81">
    <property type="entry name" value="TONB-DEPENDENT OUTER MEMBRANE RECEPTOR"/>
    <property type="match status" value="1"/>
</dbReference>
<keyword evidence="8 12" id="KW-0798">TonB box</keyword>
<evidence type="ECO:0000256" key="7">
    <source>
        <dbReference type="ARBA" id="ARBA00023065"/>
    </source>
</evidence>
<dbReference type="GO" id="GO:0009279">
    <property type="term" value="C:cell outer membrane"/>
    <property type="evidence" value="ECO:0007669"/>
    <property type="project" value="UniProtKB-SubCell"/>
</dbReference>
<keyword evidence="16" id="KW-0675">Receptor</keyword>
<evidence type="ECO:0000256" key="1">
    <source>
        <dbReference type="ARBA" id="ARBA00004571"/>
    </source>
</evidence>
<evidence type="ECO:0000256" key="4">
    <source>
        <dbReference type="ARBA" id="ARBA00022496"/>
    </source>
</evidence>
<accession>A0A3R9WS70</accession>
<keyword evidence="10 11" id="KW-0998">Cell outer membrane</keyword>
<sequence length="846" mass="89865">MLLLAGAAMPLLMAAPAQAAETTTTNTGTVGGTAAAVPADSADVTAGSQPLEEIVVTATKRETNLQKTPIAISVVNSQALKDRHVESLYDLADGGVPSLRVATFEARQSALTVGIRGIVPLDANQPAREQGVGIYVDGIYLGRQHGLNAALFDVDRIEVLKGPQGTLFGRNTEGGALSIVTKAPSGQFALRATGGIANYGGYNGDVHLDLPAFAGFAIKVDGIVQHQDATTNDPEPGSTGWNFYNRRGVRAAVRWTPVHGLTDDFSYDNGYDANTPFYSQLLNFNPNSCVAGSQSASPNCSLPGTAYTTLTGTVKPLPPGVIVNGDSRMKVADIGVPQRKSIDKTHGFTNILKYTVSPALELRSLTAWRGVDATQWDNSGGAHRVPVVTLTAACTATAPCGFSRYSLADLHQRQFSQELQAVGSIGIVDYVAGLYYFNEHVSDDAATPNSKGAIATLNGAGQVVGATYVDIPFCTASTPAFVGEAVNGCSIDRASEVKSKSYAAYGQLTANVTDALHLTVGGRYTHDKKKGVLHYFRNVNYDTNPTVAAANGYQPLDQSWNRFNPMMTLAYDVSPAVHAYAKYSTGYRAGGASSRTANYQAFGPEDIKAYELGLKTDFFQHRARLNLAGYIMDRKNSQVDISFIQPAAGSNVNVLRTINAPGITKIRGVEADLTVSPVDRLQLTASYAYTYTDIPAVPITYTAGGVSTTVPQKFYIVFTPRNAASGAIDYSIPLGGSGTSLRFHADANYAQSTQAFDQFALHNDASFIVNGRVSLADIPLRGSTVTVSAWARNLFDEQYVFRRDPSNSLPAGPTTSVVNGSIANVLGDYGNFNAPRTFGLEASIRL</sequence>
<evidence type="ECO:0000256" key="9">
    <source>
        <dbReference type="ARBA" id="ARBA00023136"/>
    </source>
</evidence>
<dbReference type="EMBL" id="RWJF01000001">
    <property type="protein sequence ID" value="RST32049.1"/>
    <property type="molecule type" value="Genomic_DNA"/>
</dbReference>
<dbReference type="Pfam" id="PF00593">
    <property type="entry name" value="TonB_dep_Rec_b-barrel"/>
    <property type="match status" value="1"/>
</dbReference>
<organism evidence="16 17">
    <name type="scientific">Sphingomonas ginkgonis</name>
    <dbReference type="NCBI Taxonomy" id="2315330"/>
    <lineage>
        <taxon>Bacteria</taxon>
        <taxon>Pseudomonadati</taxon>
        <taxon>Pseudomonadota</taxon>
        <taxon>Alphaproteobacteria</taxon>
        <taxon>Sphingomonadales</taxon>
        <taxon>Sphingomonadaceae</taxon>
        <taxon>Sphingomonas</taxon>
    </lineage>
</organism>
<dbReference type="SUPFAM" id="SSF56935">
    <property type="entry name" value="Porins"/>
    <property type="match status" value="1"/>
</dbReference>
<keyword evidence="4" id="KW-0410">Iron transport</keyword>